<keyword evidence="3" id="KW-0133">Cell shape</keyword>
<organism evidence="9 10">
    <name type="scientific">Leptospira inadai serovar Lyme</name>
    <dbReference type="NCBI Taxonomy" id="293084"/>
    <lineage>
        <taxon>Bacteria</taxon>
        <taxon>Pseudomonadati</taxon>
        <taxon>Spirochaetota</taxon>
        <taxon>Spirochaetia</taxon>
        <taxon>Leptospirales</taxon>
        <taxon>Leptospiraceae</taxon>
        <taxon>Leptospira</taxon>
    </lineage>
</organism>
<gene>
    <name evidence="9" type="ORF">BES34_007305</name>
</gene>
<dbReference type="Pfam" id="PF01041">
    <property type="entry name" value="DegT_DnrJ_EryC1"/>
    <property type="match status" value="1"/>
</dbReference>
<keyword evidence="4" id="KW-0573">Peptidoglycan synthesis</keyword>
<dbReference type="Gene3D" id="3.40.630.30">
    <property type="match status" value="2"/>
</dbReference>
<reference evidence="9" key="1">
    <citation type="submission" date="2018-01" db="EMBL/GenBank/DDBJ databases">
        <title>Genomic characterization of Leptospira inadai serogroup Lyme isolated from captured rat in Brazil and comparative analysis with human reference strain.</title>
        <authorList>
            <person name="Moreno L.Z."/>
            <person name="Loureiro A.P."/>
            <person name="Miraglia F."/>
            <person name="Kremer F.S."/>
            <person name="Eslabao M.R."/>
            <person name="Dellagostin O.A."/>
            <person name="Lilenbaum W."/>
            <person name="Moreno A.M."/>
        </authorList>
    </citation>
    <scope>NUCLEOTIDE SEQUENCE [LARGE SCALE GENOMIC DNA]</scope>
    <source>
        <strain evidence="9">M34/99</strain>
    </source>
</reference>
<comment type="caution">
    <text evidence="9">The sequence shown here is derived from an EMBL/GenBank/DDBJ whole genome shotgun (WGS) entry which is preliminary data.</text>
</comment>
<protein>
    <submittedName>
        <fullName evidence="9">Glycosyltransferase</fullName>
    </submittedName>
</protein>
<evidence type="ECO:0000256" key="5">
    <source>
        <dbReference type="ARBA" id="ARBA00023315"/>
    </source>
</evidence>
<dbReference type="InterPro" id="IPR050644">
    <property type="entry name" value="PG_Glycine_Bridge_Synth"/>
</dbReference>
<dbReference type="EMBL" id="MCRM02000005">
    <property type="protein sequence ID" value="PNV75827.1"/>
    <property type="molecule type" value="Genomic_DNA"/>
</dbReference>
<dbReference type="SUPFAM" id="SSF55729">
    <property type="entry name" value="Acyl-CoA N-acyltransferases (Nat)"/>
    <property type="match status" value="2"/>
</dbReference>
<dbReference type="Gene3D" id="3.40.640.10">
    <property type="entry name" value="Type I PLP-dependent aspartate aminotransferase-like (Major domain)"/>
    <property type="match status" value="1"/>
</dbReference>
<dbReference type="Proteomes" id="UP000094669">
    <property type="component" value="Unassembled WGS sequence"/>
</dbReference>
<dbReference type="SUPFAM" id="SSF53383">
    <property type="entry name" value="PLP-dependent transferases"/>
    <property type="match status" value="1"/>
</dbReference>
<evidence type="ECO:0000256" key="6">
    <source>
        <dbReference type="ARBA" id="ARBA00023316"/>
    </source>
</evidence>
<comment type="similarity">
    <text evidence="7">Belongs to the DegT/DnrJ/EryC1 family.</text>
</comment>
<keyword evidence="7" id="KW-0663">Pyridoxal phosphate</keyword>
<dbReference type="InterPro" id="IPR015424">
    <property type="entry name" value="PyrdxlP-dep_Trfase"/>
</dbReference>
<dbReference type="InterPro" id="IPR003447">
    <property type="entry name" value="FEMABX"/>
</dbReference>
<dbReference type="PROSITE" id="PS51191">
    <property type="entry name" value="FEMABX"/>
    <property type="match status" value="1"/>
</dbReference>
<evidence type="ECO:0000256" key="7">
    <source>
        <dbReference type="RuleBase" id="RU004508"/>
    </source>
</evidence>
<proteinExistence type="inferred from homology"/>
<dbReference type="PANTHER" id="PTHR36174:SF1">
    <property type="entry name" value="LIPID II:GLYCINE GLYCYLTRANSFERASE"/>
    <property type="match status" value="1"/>
</dbReference>
<dbReference type="InterPro" id="IPR015421">
    <property type="entry name" value="PyrdxlP-dep_Trfase_major"/>
</dbReference>
<evidence type="ECO:0000313" key="10">
    <source>
        <dbReference type="Proteomes" id="UP000094669"/>
    </source>
</evidence>
<keyword evidence="2" id="KW-0808">Transferase</keyword>
<evidence type="ECO:0000256" key="4">
    <source>
        <dbReference type="ARBA" id="ARBA00022984"/>
    </source>
</evidence>
<sequence length="695" mass="80486">MKFTLAPLPDWRDLAKAVITARRSDVDLGSSWARSNDRSIWFSRSAWSLASIALWAKHIRKKDDIVVWLPDFFCNSSLQQLRLTGARLVFYPITEIREPDYRACRELVKEYDLDIFVIVHYFGKPHDVVLASEFCTTRNALLVEDAAHVLRPIKGVGERGDFILYSPHKHLAIPDGGLLLIRENGPSKLSFNQGEAQIFPQLCLKFFQDKSDTRSLSWKWLFKRILQKIGLRRYSRKIPNFFEDAEIASIASPVMSNLSKKLLTIAISRLGNISRKRIRLQKIWNTLCKETIVKSIDTWTPYLAEYKLETKEEAARIFVEWFKGGRPVSSWPDLPPEVLQNYHIHQEALYFRNTRLYLAVHQSLPENRICKAYSNIRIEKRSDPLFERINDKTWNTLLGEAEHSILLQSWAYGEAKVKCEGWKVTRFLIKIGEKKIGVLQILTKTFFRLFKIHRINRGPLFFKETTSNERQSVLYFLRHRFGSISKGNVLFLNPELDSNGENILLLNQLGFQSMDSFPWSSSYIDLSLDVNVLRQKLDSKWRNMLSSAEKTGLTLEIGSDDEKFDWMVDRYFELMSTKNFSGIPISLLKKMRETLPECEMPLVLIAKYDSNRVACICLSLSNRTAMYLIGWNGEIGRKLKANQFLLWNAMIELKNRGFSWLDLGGIDEENTPGIAEFKLGINGQRYELAGEFIGY</sequence>
<comment type="similarity">
    <text evidence="1">Belongs to the FemABX family.</text>
</comment>
<name>A0ABX4YLC5_9LEPT</name>
<accession>A0ABX4YLC5</accession>
<dbReference type="InterPro" id="IPR016181">
    <property type="entry name" value="Acyl_CoA_acyltransferase"/>
</dbReference>
<dbReference type="InterPro" id="IPR038740">
    <property type="entry name" value="BioF2-like_GNAT_dom"/>
</dbReference>
<evidence type="ECO:0000259" key="8">
    <source>
        <dbReference type="Pfam" id="PF13480"/>
    </source>
</evidence>
<dbReference type="RefSeq" id="WP_020988713.1">
    <property type="nucleotide sequence ID" value="NZ_MCRM02000005.1"/>
</dbReference>
<keyword evidence="6" id="KW-0961">Cell wall biogenesis/degradation</keyword>
<dbReference type="PANTHER" id="PTHR36174">
    <property type="entry name" value="LIPID II:GLYCINE GLYCYLTRANSFERASE"/>
    <property type="match status" value="1"/>
</dbReference>
<evidence type="ECO:0000313" key="9">
    <source>
        <dbReference type="EMBL" id="PNV75827.1"/>
    </source>
</evidence>
<evidence type="ECO:0000256" key="2">
    <source>
        <dbReference type="ARBA" id="ARBA00022679"/>
    </source>
</evidence>
<keyword evidence="5" id="KW-0012">Acyltransferase</keyword>
<evidence type="ECO:0000256" key="3">
    <source>
        <dbReference type="ARBA" id="ARBA00022960"/>
    </source>
</evidence>
<keyword evidence="10" id="KW-1185">Reference proteome</keyword>
<dbReference type="InterPro" id="IPR000653">
    <property type="entry name" value="DegT/StrS_aminotransferase"/>
</dbReference>
<dbReference type="Pfam" id="PF13480">
    <property type="entry name" value="Acetyltransf_6"/>
    <property type="match status" value="1"/>
</dbReference>
<evidence type="ECO:0000256" key="1">
    <source>
        <dbReference type="ARBA" id="ARBA00009943"/>
    </source>
</evidence>
<feature type="domain" description="BioF2-like acetyltransferase" evidence="8">
    <location>
        <begin position="542"/>
        <end position="669"/>
    </location>
</feature>